<accession>A0AAE0BU61</accession>
<reference evidence="2 3" key="1">
    <citation type="journal article" date="2015" name="Genome Biol. Evol.">
        <title>Comparative Genomics of a Bacterivorous Green Alga Reveals Evolutionary Causalities and Consequences of Phago-Mixotrophic Mode of Nutrition.</title>
        <authorList>
            <person name="Burns J.A."/>
            <person name="Paasch A."/>
            <person name="Narechania A."/>
            <person name="Kim E."/>
        </authorList>
    </citation>
    <scope>NUCLEOTIDE SEQUENCE [LARGE SCALE GENOMIC DNA]</scope>
    <source>
        <strain evidence="2 3">PLY_AMNH</strain>
    </source>
</reference>
<organism evidence="2 3">
    <name type="scientific">Cymbomonas tetramitiformis</name>
    <dbReference type="NCBI Taxonomy" id="36881"/>
    <lineage>
        <taxon>Eukaryota</taxon>
        <taxon>Viridiplantae</taxon>
        <taxon>Chlorophyta</taxon>
        <taxon>Pyramimonadophyceae</taxon>
        <taxon>Pyramimonadales</taxon>
        <taxon>Pyramimonadaceae</taxon>
        <taxon>Cymbomonas</taxon>
    </lineage>
</organism>
<dbReference type="PANTHER" id="PTHR47456:SF6">
    <property type="entry name" value="SI:DKEY-31C13.1"/>
    <property type="match status" value="1"/>
</dbReference>
<dbReference type="AlphaFoldDB" id="A0AAE0BU61"/>
<dbReference type="PANTHER" id="PTHR47456">
    <property type="entry name" value="PHD-TYPE DOMAIN-CONTAINING PROTEIN"/>
    <property type="match status" value="1"/>
</dbReference>
<gene>
    <name evidence="2" type="ORF">CYMTET_47408</name>
</gene>
<dbReference type="Pfam" id="PF21056">
    <property type="entry name" value="ZSWIM1-3_RNaseH-like"/>
    <property type="match status" value="1"/>
</dbReference>
<dbReference type="InterPro" id="IPR048324">
    <property type="entry name" value="ZSWIM1-3_RNaseH-like"/>
</dbReference>
<keyword evidence="3" id="KW-1185">Reference proteome</keyword>
<dbReference type="Proteomes" id="UP001190700">
    <property type="component" value="Unassembled WGS sequence"/>
</dbReference>
<evidence type="ECO:0000259" key="1">
    <source>
        <dbReference type="Pfam" id="PF21056"/>
    </source>
</evidence>
<evidence type="ECO:0000313" key="2">
    <source>
        <dbReference type="EMBL" id="KAK3242908.1"/>
    </source>
</evidence>
<name>A0AAE0BU61_9CHLO</name>
<sequence>MKPIVTSNLLLVMTRKQKRMLRRHGDVVGIDATYRTNMWGLSLYLLTVITSQGKGYPVAFSLPSSESKEALIEVLLQCKKLVPEWDPKVMICDKDDAELGAIAAVFPRATIVLCDFHVKQAWDRWLKTSTHGVPKVDQKVIYRALCHISKAPSLKALASRILAFEEMEQFQTNPQLQRWWNTEWKGCVCLWCAAFRTSTYTRGLNTNNHTESLNRAVKHMLNERLDLRIDSLVLFMIEEVLKEFDSNHRRLQAIENVSITRLKVASNFEPELLDFLDRRPQRVMKLLNDRYISSKSIPADSFKKTGPEQQFVVTKSAKTLTIEHAVYRDSVRGVQESRKV</sequence>
<proteinExistence type="predicted"/>
<dbReference type="EMBL" id="LGRX02033103">
    <property type="protein sequence ID" value="KAK3242908.1"/>
    <property type="molecule type" value="Genomic_DNA"/>
</dbReference>
<protein>
    <recommendedName>
        <fullName evidence="1">ZSWIM1/3 RNaseH-like domain-containing protein</fullName>
    </recommendedName>
</protein>
<feature type="domain" description="ZSWIM1/3 RNaseH-like" evidence="1">
    <location>
        <begin position="10"/>
        <end position="111"/>
    </location>
</feature>
<comment type="caution">
    <text evidence="2">The sequence shown here is derived from an EMBL/GenBank/DDBJ whole genome shotgun (WGS) entry which is preliminary data.</text>
</comment>
<evidence type="ECO:0000313" key="3">
    <source>
        <dbReference type="Proteomes" id="UP001190700"/>
    </source>
</evidence>